<dbReference type="InterPro" id="IPR013552">
    <property type="entry name" value="Thioester_dom"/>
</dbReference>
<keyword evidence="1" id="KW-0472">Membrane</keyword>
<feature type="domain" description="Thioester" evidence="4">
    <location>
        <begin position="73"/>
        <end position="149"/>
    </location>
</feature>
<dbReference type="EMBL" id="BEXT01000001">
    <property type="protein sequence ID" value="GBC63735.1"/>
    <property type="molecule type" value="Genomic_DNA"/>
</dbReference>
<evidence type="ECO:0000313" key="5">
    <source>
        <dbReference type="EMBL" id="GBC63735.1"/>
    </source>
</evidence>
<evidence type="ECO:0000313" key="6">
    <source>
        <dbReference type="Proteomes" id="UP000288096"/>
    </source>
</evidence>
<gene>
    <name evidence="5" type="ORF">DENIS_4733</name>
</gene>
<protein>
    <recommendedName>
        <fullName evidence="7">PEP-CTERM protein-sorting domain-containing protein</fullName>
    </recommendedName>
</protein>
<keyword evidence="1" id="KW-1133">Transmembrane helix</keyword>
<keyword evidence="6" id="KW-1185">Reference proteome</keyword>
<comment type="caution">
    <text evidence="5">The sequence shown here is derived from an EMBL/GenBank/DDBJ whole genome shotgun (WGS) entry which is preliminary data.</text>
</comment>
<dbReference type="AlphaFoldDB" id="A0A401G3P1"/>
<feature type="signal peptide" evidence="2">
    <location>
        <begin position="1"/>
        <end position="24"/>
    </location>
</feature>
<dbReference type="NCBIfam" id="TIGR02595">
    <property type="entry name" value="PEP_CTERM"/>
    <property type="match status" value="1"/>
</dbReference>
<dbReference type="RefSeq" id="WP_124330775.1">
    <property type="nucleotide sequence ID" value="NZ_BEXT01000001.1"/>
</dbReference>
<dbReference type="InterPro" id="IPR013424">
    <property type="entry name" value="Ice-binding_C"/>
</dbReference>
<name>A0A401G3P1_9BACT</name>
<evidence type="ECO:0000259" key="3">
    <source>
        <dbReference type="Pfam" id="PF07589"/>
    </source>
</evidence>
<evidence type="ECO:0000256" key="2">
    <source>
        <dbReference type="SAM" id="SignalP"/>
    </source>
</evidence>
<evidence type="ECO:0000259" key="4">
    <source>
        <dbReference type="Pfam" id="PF08341"/>
    </source>
</evidence>
<keyword evidence="1" id="KW-0812">Transmembrane</keyword>
<feature type="chain" id="PRO_5019286279" description="PEP-CTERM protein-sorting domain-containing protein" evidence="2">
    <location>
        <begin position="25"/>
        <end position="239"/>
    </location>
</feature>
<evidence type="ECO:0000256" key="1">
    <source>
        <dbReference type="SAM" id="Phobius"/>
    </source>
</evidence>
<dbReference type="OrthoDB" id="9153853at2"/>
<reference evidence="6" key="2">
    <citation type="submission" date="2019-01" db="EMBL/GenBank/DDBJ databases">
        <title>Genome sequence of Desulfonema ishimotonii strain Tokyo 01.</title>
        <authorList>
            <person name="Fukui M."/>
        </authorList>
    </citation>
    <scope>NUCLEOTIDE SEQUENCE [LARGE SCALE GENOMIC DNA]</scope>
    <source>
        <strain evidence="6">Tokyo 01</strain>
    </source>
</reference>
<sequence length="239" mass="25893">MKNFLGIMVAFLAVMLALPLAAQAYTYSNVSFDYGDFTNTGKLTADGVTHSSGWTVAIDVTLTDEEDVDELVMAYCIEPNQNAYSGNMDMAVELVSLSEVNGGLEAAWLFEYAYDNSAGYTEKELESGLQLAIWEVTTEDDGDYDLASGDFFMEKTWSESADLASSYLTALEENFASADVASLSSNYVAAQHATYQDFILRYDGFTPAGGVAATPEPASMLLLAFGLFGLAGLKRKFNK</sequence>
<dbReference type="Pfam" id="PF08341">
    <property type="entry name" value="TED"/>
    <property type="match status" value="1"/>
</dbReference>
<organism evidence="5 6">
    <name type="scientific">Desulfonema ishimotonii</name>
    <dbReference type="NCBI Taxonomy" id="45657"/>
    <lineage>
        <taxon>Bacteria</taxon>
        <taxon>Pseudomonadati</taxon>
        <taxon>Thermodesulfobacteriota</taxon>
        <taxon>Desulfobacteria</taxon>
        <taxon>Desulfobacterales</taxon>
        <taxon>Desulfococcaceae</taxon>
        <taxon>Desulfonema</taxon>
    </lineage>
</organism>
<proteinExistence type="predicted"/>
<dbReference type="Pfam" id="PF07589">
    <property type="entry name" value="PEP-CTERM"/>
    <property type="match status" value="1"/>
</dbReference>
<accession>A0A401G3P1</accession>
<feature type="domain" description="Ice-binding protein C-terminal" evidence="3">
    <location>
        <begin position="213"/>
        <end position="236"/>
    </location>
</feature>
<dbReference type="Proteomes" id="UP000288096">
    <property type="component" value="Unassembled WGS sequence"/>
</dbReference>
<feature type="transmembrane region" description="Helical" evidence="1">
    <location>
        <begin position="217"/>
        <end position="233"/>
    </location>
</feature>
<keyword evidence="2" id="KW-0732">Signal</keyword>
<evidence type="ECO:0008006" key="7">
    <source>
        <dbReference type="Google" id="ProtNLM"/>
    </source>
</evidence>
<reference evidence="6" key="1">
    <citation type="submission" date="2017-11" db="EMBL/GenBank/DDBJ databases">
        <authorList>
            <person name="Watanabe M."/>
            <person name="Kojima H."/>
        </authorList>
    </citation>
    <scope>NUCLEOTIDE SEQUENCE [LARGE SCALE GENOMIC DNA]</scope>
    <source>
        <strain evidence="6">Tokyo 01</strain>
    </source>
</reference>